<reference evidence="1 2" key="1">
    <citation type="submission" date="2007-07" db="EMBL/GenBank/DDBJ databases">
        <title>Complete sequence of chromosome of Xanthobacter autotrophicus Py2.</title>
        <authorList>
            <consortium name="US DOE Joint Genome Institute"/>
            <person name="Copeland A."/>
            <person name="Lucas S."/>
            <person name="Lapidus A."/>
            <person name="Barry K."/>
            <person name="Glavina del Rio T."/>
            <person name="Hammon N."/>
            <person name="Israni S."/>
            <person name="Dalin E."/>
            <person name="Tice H."/>
            <person name="Pitluck S."/>
            <person name="Sims D."/>
            <person name="Brettin T."/>
            <person name="Bruce D."/>
            <person name="Detter J.C."/>
            <person name="Han C."/>
            <person name="Tapia R."/>
            <person name="Brainard J."/>
            <person name="Schmutz J."/>
            <person name="Larimer F."/>
            <person name="Land M."/>
            <person name="Hauser L."/>
            <person name="Kyrpides N."/>
            <person name="Kim E."/>
            <person name="Ensigns S.A."/>
            <person name="Richardson P."/>
        </authorList>
    </citation>
    <scope>NUCLEOTIDE SEQUENCE [LARGE SCALE GENOMIC DNA]</scope>
    <source>
        <strain evidence="2">ATCC BAA-1158 / Py2</strain>
    </source>
</reference>
<dbReference type="eggNOG" id="COG4923">
    <property type="taxonomic scope" value="Bacteria"/>
</dbReference>
<organism evidence="1 2">
    <name type="scientific">Xanthobacter autotrophicus (strain ATCC BAA-1158 / Py2)</name>
    <dbReference type="NCBI Taxonomy" id="78245"/>
    <lineage>
        <taxon>Bacteria</taxon>
        <taxon>Pseudomonadati</taxon>
        <taxon>Pseudomonadota</taxon>
        <taxon>Alphaproteobacteria</taxon>
        <taxon>Hyphomicrobiales</taxon>
        <taxon>Xanthobacteraceae</taxon>
        <taxon>Xanthobacter</taxon>
    </lineage>
</organism>
<dbReference type="KEGG" id="xau:Xaut_1729"/>
<dbReference type="STRING" id="78245.Xaut_1729"/>
<dbReference type="AlphaFoldDB" id="A7IG31"/>
<dbReference type="InterPro" id="IPR007362">
    <property type="entry name" value="DUF429"/>
</dbReference>
<proteinExistence type="predicted"/>
<dbReference type="HOGENOM" id="CLU_080977_1_0_5"/>
<dbReference type="EMBL" id="CP000781">
    <property type="protein sequence ID" value="ABS66974.1"/>
    <property type="molecule type" value="Genomic_DNA"/>
</dbReference>
<dbReference type="Proteomes" id="UP000002417">
    <property type="component" value="Chromosome"/>
</dbReference>
<gene>
    <name evidence="1" type="ordered locus">Xaut_1729</name>
</gene>
<evidence type="ECO:0000313" key="2">
    <source>
        <dbReference type="Proteomes" id="UP000002417"/>
    </source>
</evidence>
<accession>A7IG31</accession>
<name>A7IG31_XANP2</name>
<keyword evidence="2" id="KW-1185">Reference proteome</keyword>
<protein>
    <recommendedName>
        <fullName evidence="3">DUF429 domain-containing protein</fullName>
    </recommendedName>
</protein>
<evidence type="ECO:0000313" key="1">
    <source>
        <dbReference type="EMBL" id="ABS66974.1"/>
    </source>
</evidence>
<dbReference type="Pfam" id="PF04250">
    <property type="entry name" value="DUF429"/>
    <property type="match status" value="1"/>
</dbReference>
<evidence type="ECO:0008006" key="3">
    <source>
        <dbReference type="Google" id="ProtNLM"/>
    </source>
</evidence>
<sequence>MTPALPFAGIDGCRGGWIVARWDGAGTLHLTRVTTIAPLFEVPDAPHIAAIDMPIGLPERVGAGGRAPERLVRPLLGMRQSSVFSVPARAAVMAGVGPGDETTRYRAACAAALASSDPPRAVAKQCFHLFPKIAEVDHLQRSRPELRTRLVECHPEVAFWAMNGQAALAEPKKVKNRPYPPGLDLRLKLLAASGVPVDLLDAQNARALGAGLDDLIDAAACAVTAKRVAEGKALRFPDPAEADAFGLPVVIVA</sequence>